<dbReference type="InterPro" id="IPR011051">
    <property type="entry name" value="RmlC_Cupin_sf"/>
</dbReference>
<comment type="subunit">
    <text evidence="7">Homodimer.</text>
</comment>
<dbReference type="NCBIfam" id="TIGR01221">
    <property type="entry name" value="rmlC"/>
    <property type="match status" value="1"/>
</dbReference>
<evidence type="ECO:0000256" key="3">
    <source>
        <dbReference type="ARBA" id="ARBA00012098"/>
    </source>
</evidence>
<feature type="active site" description="Proton donor" evidence="5">
    <location>
        <position position="130"/>
    </location>
</feature>
<dbReference type="EMBL" id="CP061800">
    <property type="protein sequence ID" value="QTA85753.1"/>
    <property type="molecule type" value="Genomic_DNA"/>
</dbReference>
<keyword evidence="9" id="KW-1185">Reference proteome</keyword>
<dbReference type="GO" id="GO:0019305">
    <property type="term" value="P:dTDP-rhamnose biosynthetic process"/>
    <property type="evidence" value="ECO:0007669"/>
    <property type="project" value="UniProtKB-UniRule"/>
</dbReference>
<dbReference type="GO" id="GO:0000271">
    <property type="term" value="P:polysaccharide biosynthetic process"/>
    <property type="evidence" value="ECO:0007669"/>
    <property type="project" value="TreeGrafter"/>
</dbReference>
<proteinExistence type="inferred from homology"/>
<evidence type="ECO:0000256" key="2">
    <source>
        <dbReference type="ARBA" id="ARBA00001997"/>
    </source>
</evidence>
<evidence type="ECO:0000256" key="4">
    <source>
        <dbReference type="ARBA" id="ARBA00019595"/>
    </source>
</evidence>
<dbReference type="Pfam" id="PF00908">
    <property type="entry name" value="dTDP_sugar_isom"/>
    <property type="match status" value="1"/>
</dbReference>
<evidence type="ECO:0000256" key="6">
    <source>
        <dbReference type="PIRSR" id="PIRSR600888-3"/>
    </source>
</evidence>
<feature type="site" description="Participates in a stacking interaction with the thymidine ring of dTDP-4-oxo-6-deoxyglucose" evidence="6">
    <location>
        <position position="136"/>
    </location>
</feature>
<dbReference type="PANTHER" id="PTHR21047">
    <property type="entry name" value="DTDP-6-DEOXY-D-GLUCOSE-3,5 EPIMERASE"/>
    <property type="match status" value="1"/>
</dbReference>
<comment type="function">
    <text evidence="2 7">Catalyzes the epimerization of the C3' and C5'positions of dTDP-6-deoxy-D-xylo-4-hexulose, forming dTDP-6-deoxy-L-lyxo-4-hexulose.</text>
</comment>
<evidence type="ECO:0000256" key="5">
    <source>
        <dbReference type="PIRSR" id="PIRSR600888-1"/>
    </source>
</evidence>
<feature type="active site" description="Proton acceptor" evidence="5">
    <location>
        <position position="61"/>
    </location>
</feature>
<dbReference type="SUPFAM" id="SSF51182">
    <property type="entry name" value="RmlC-like cupins"/>
    <property type="match status" value="1"/>
</dbReference>
<evidence type="ECO:0000256" key="7">
    <source>
        <dbReference type="RuleBase" id="RU364069"/>
    </source>
</evidence>
<dbReference type="RefSeq" id="WP_207681674.1">
    <property type="nucleotide sequence ID" value="NZ_CP061800.1"/>
</dbReference>
<dbReference type="GO" id="GO:0005829">
    <property type="term" value="C:cytosol"/>
    <property type="evidence" value="ECO:0007669"/>
    <property type="project" value="TreeGrafter"/>
</dbReference>
<reference evidence="8" key="1">
    <citation type="journal article" date="2021" name="Microb. Physiol.">
        <title>Proteogenomic Insights into the Physiology of Marine, Sulfate-Reducing, Filamentous Desulfonema limicola and Desulfonema magnum.</title>
        <authorList>
            <person name="Schnaars V."/>
            <person name="Wohlbrand L."/>
            <person name="Scheve S."/>
            <person name="Hinrichs C."/>
            <person name="Reinhardt R."/>
            <person name="Rabus R."/>
        </authorList>
    </citation>
    <scope>NUCLEOTIDE SEQUENCE</scope>
    <source>
        <strain evidence="8">4be13</strain>
    </source>
</reference>
<gene>
    <name evidence="8" type="primary">rmlC</name>
    <name evidence="8" type="ORF">dnm_017670</name>
</gene>
<dbReference type="Proteomes" id="UP000663722">
    <property type="component" value="Chromosome"/>
</dbReference>
<evidence type="ECO:0000256" key="1">
    <source>
        <dbReference type="ARBA" id="ARBA00001298"/>
    </source>
</evidence>
<dbReference type="InterPro" id="IPR014710">
    <property type="entry name" value="RmlC-like_jellyroll"/>
</dbReference>
<comment type="similarity">
    <text evidence="7">Belongs to the dTDP-4-dehydrorhamnose 3,5-epimerase family.</text>
</comment>
<dbReference type="PANTHER" id="PTHR21047:SF2">
    <property type="entry name" value="THYMIDINE DIPHOSPHO-4-KETO-RHAMNOSE 3,5-EPIMERASE"/>
    <property type="match status" value="1"/>
</dbReference>
<sequence length="185" mass="21113">MNIITTSIEGILVIEPKVFKDNRGFFMETYQQHRYSEFGINHTFVQDNLSFSARGTLRGLHFQVTRPQAKLVQAITGEIFDVAVDIRPGSPTFGKWTGIHLSEQNKRQLFIPEGFAHGFCVLSEIAHFLYKCSDVYQPDDEGGILWSDPDIGIDWPVKNPVISDKDRKYPHLSDLLPEQLFSPED</sequence>
<evidence type="ECO:0000313" key="8">
    <source>
        <dbReference type="EMBL" id="QTA85753.1"/>
    </source>
</evidence>
<dbReference type="AlphaFoldDB" id="A0A975GME1"/>
<dbReference type="GO" id="GO:0008830">
    <property type="term" value="F:dTDP-4-dehydrorhamnose 3,5-epimerase activity"/>
    <property type="evidence" value="ECO:0007669"/>
    <property type="project" value="UniProtKB-UniRule"/>
</dbReference>
<comment type="pathway">
    <text evidence="7">Carbohydrate biosynthesis; dTDP-L-rhamnose biosynthesis.</text>
</comment>
<dbReference type="KEGG" id="dmm:dnm_017670"/>
<protein>
    <recommendedName>
        <fullName evidence="4 7">dTDP-4-dehydrorhamnose 3,5-epimerase</fullName>
        <ecNumber evidence="3 7">5.1.3.13</ecNumber>
    </recommendedName>
    <alternativeName>
        <fullName evidence="7">Thymidine diphospho-4-keto-rhamnose 3,5-epimerase</fullName>
    </alternativeName>
</protein>
<dbReference type="EC" id="5.1.3.13" evidence="3 7"/>
<evidence type="ECO:0000313" key="9">
    <source>
        <dbReference type="Proteomes" id="UP000663722"/>
    </source>
</evidence>
<accession>A0A975GME1</accession>
<comment type="catalytic activity">
    <reaction evidence="1 7">
        <text>dTDP-4-dehydro-6-deoxy-alpha-D-glucose = dTDP-4-dehydro-beta-L-rhamnose</text>
        <dbReference type="Rhea" id="RHEA:16969"/>
        <dbReference type="ChEBI" id="CHEBI:57649"/>
        <dbReference type="ChEBI" id="CHEBI:62830"/>
        <dbReference type="EC" id="5.1.3.13"/>
    </reaction>
</comment>
<dbReference type="Gene3D" id="2.60.120.10">
    <property type="entry name" value="Jelly Rolls"/>
    <property type="match status" value="1"/>
</dbReference>
<keyword evidence="7" id="KW-0413">Isomerase</keyword>
<organism evidence="8 9">
    <name type="scientific">Desulfonema magnum</name>
    <dbReference type="NCBI Taxonomy" id="45655"/>
    <lineage>
        <taxon>Bacteria</taxon>
        <taxon>Pseudomonadati</taxon>
        <taxon>Thermodesulfobacteriota</taxon>
        <taxon>Desulfobacteria</taxon>
        <taxon>Desulfobacterales</taxon>
        <taxon>Desulfococcaceae</taxon>
        <taxon>Desulfonema</taxon>
    </lineage>
</organism>
<dbReference type="InterPro" id="IPR000888">
    <property type="entry name" value="RmlC-like"/>
</dbReference>
<name>A0A975GME1_9BACT</name>
<dbReference type="CDD" id="cd00438">
    <property type="entry name" value="cupin_RmlC"/>
    <property type="match status" value="1"/>
</dbReference>